<feature type="domain" description="Alpha-D-phosphohexomutase alpha/beta/alpha" evidence="1">
    <location>
        <begin position="1"/>
        <end position="42"/>
    </location>
</feature>
<proteinExistence type="predicted"/>
<evidence type="ECO:0000313" key="3">
    <source>
        <dbReference type="Proteomes" id="UP000299084"/>
    </source>
</evidence>
<dbReference type="InterPro" id="IPR016055">
    <property type="entry name" value="A-D-PHexomutase_a/b/a-I/II/III"/>
</dbReference>
<reference evidence="2 3" key="1">
    <citation type="journal article" date="2019" name="Mol. Ecol. Resour.">
        <title>Improving Illumina assemblies with Hi-C and long reads: an example with the North African dromedary.</title>
        <authorList>
            <person name="Elbers J.P."/>
            <person name="Rogers M.F."/>
            <person name="Perelman P.L."/>
            <person name="Proskuryakova A.A."/>
            <person name="Serdyukova N.A."/>
            <person name="Johnson W.E."/>
            <person name="Horin P."/>
            <person name="Corander J."/>
            <person name="Murphy D."/>
            <person name="Burger P.A."/>
        </authorList>
    </citation>
    <scope>NUCLEOTIDE SEQUENCE [LARGE SCALE GENOMIC DNA]</scope>
    <source>
        <strain evidence="2">Drom800</strain>
        <tissue evidence="2">Blood</tissue>
    </source>
</reference>
<dbReference type="SUPFAM" id="SSF55957">
    <property type="entry name" value="Phosphoglucomutase, C-terminal domain"/>
    <property type="match status" value="1"/>
</dbReference>
<dbReference type="SUPFAM" id="SSF53738">
    <property type="entry name" value="Phosphoglucomutase, first 3 domains"/>
    <property type="match status" value="1"/>
</dbReference>
<dbReference type="Gene3D" id="3.40.120.10">
    <property type="entry name" value="Alpha-D-Glucose-1,6-Bisphosphate, subunit A, domain 3"/>
    <property type="match status" value="1"/>
</dbReference>
<sequence length="177" mass="19279">MPTSGALDQVANATKIALYETPTGRKFFGNLMDASKLPLCGEYGYEEVEAEGVNNMMKALEALIADLSFVGKQFSVGDKVYTVEKIDDFEYNDLVDGSISRNQGLRLIIEDGSRIIFQLSGTGNAGTTVRLYVDSYEKDIAKLSQDPQVMSAPLMSIALKVSQLQQRMGHAAPTVIT</sequence>
<dbReference type="Pfam" id="PF24947">
    <property type="entry name" value="PGM1_C_vert_fung"/>
    <property type="match status" value="1"/>
</dbReference>
<dbReference type="Proteomes" id="UP000299084">
    <property type="component" value="Unassembled WGS sequence"/>
</dbReference>
<keyword evidence="3" id="KW-1185">Reference proteome</keyword>
<comment type="caution">
    <text evidence="2">The sequence shown here is derived from an EMBL/GenBank/DDBJ whole genome shotgun (WGS) entry which is preliminary data.</text>
</comment>
<evidence type="ECO:0000313" key="2">
    <source>
        <dbReference type="EMBL" id="KAB1263726.1"/>
    </source>
</evidence>
<organism evidence="2 3">
    <name type="scientific">Camelus dromedarius</name>
    <name type="common">Dromedary</name>
    <name type="synonym">Arabian camel</name>
    <dbReference type="NCBI Taxonomy" id="9838"/>
    <lineage>
        <taxon>Eukaryota</taxon>
        <taxon>Metazoa</taxon>
        <taxon>Chordata</taxon>
        <taxon>Craniata</taxon>
        <taxon>Vertebrata</taxon>
        <taxon>Euteleostomi</taxon>
        <taxon>Mammalia</taxon>
        <taxon>Eutheria</taxon>
        <taxon>Laurasiatheria</taxon>
        <taxon>Artiodactyla</taxon>
        <taxon>Tylopoda</taxon>
        <taxon>Camelidae</taxon>
        <taxon>Camelus</taxon>
    </lineage>
</organism>
<dbReference type="InterPro" id="IPR045244">
    <property type="entry name" value="PGM"/>
</dbReference>
<dbReference type="InterPro" id="IPR005846">
    <property type="entry name" value="A-D-PHexomutase_a/b/a-III"/>
</dbReference>
<protein>
    <submittedName>
        <fullName evidence="2">Phosphoglucomutase-1</fullName>
    </submittedName>
</protein>
<dbReference type="FunFam" id="3.30.310.50:FF:000002">
    <property type="entry name" value="Phosphoglucomutase 5"/>
    <property type="match status" value="1"/>
</dbReference>
<dbReference type="GO" id="GO:0005975">
    <property type="term" value="P:carbohydrate metabolic process"/>
    <property type="evidence" value="ECO:0007669"/>
    <property type="project" value="InterPro"/>
</dbReference>
<evidence type="ECO:0000259" key="1">
    <source>
        <dbReference type="Pfam" id="PF02880"/>
    </source>
</evidence>
<dbReference type="InterPro" id="IPR036900">
    <property type="entry name" value="A-D-PHexomutase_C_sf"/>
</dbReference>
<dbReference type="EMBL" id="JWIN03000018">
    <property type="protein sequence ID" value="KAB1263726.1"/>
    <property type="molecule type" value="Genomic_DNA"/>
</dbReference>
<accession>A0A5N4CXZ2</accession>
<dbReference type="PANTHER" id="PTHR22573">
    <property type="entry name" value="PHOSPHOHEXOMUTASE FAMILY MEMBER"/>
    <property type="match status" value="1"/>
</dbReference>
<dbReference type="PANTHER" id="PTHR22573:SF60">
    <property type="entry name" value="PHOSPHOGLUCOMUTASE-1"/>
    <property type="match status" value="1"/>
</dbReference>
<name>A0A5N4CXZ2_CAMDR</name>
<dbReference type="Pfam" id="PF02880">
    <property type="entry name" value="PGM_PMM_III"/>
    <property type="match status" value="1"/>
</dbReference>
<dbReference type="Gene3D" id="3.30.310.50">
    <property type="entry name" value="Alpha-D-phosphohexomutase, C-terminal domain"/>
    <property type="match status" value="1"/>
</dbReference>
<dbReference type="GO" id="GO:0004614">
    <property type="term" value="F:phosphoglucomutase activity"/>
    <property type="evidence" value="ECO:0007669"/>
    <property type="project" value="InterPro"/>
</dbReference>
<dbReference type="GO" id="GO:0005829">
    <property type="term" value="C:cytosol"/>
    <property type="evidence" value="ECO:0007669"/>
    <property type="project" value="TreeGrafter"/>
</dbReference>
<dbReference type="AlphaFoldDB" id="A0A5N4CXZ2"/>
<gene>
    <name evidence="2" type="ORF">Cadr_000024076</name>
</gene>